<comment type="caution">
    <text evidence="1">The sequence shown here is derived from an EMBL/GenBank/DDBJ whole genome shotgun (WGS) entry which is preliminary data.</text>
</comment>
<reference evidence="1" key="1">
    <citation type="submission" date="2021-01" db="EMBL/GenBank/DDBJ databases">
        <authorList>
            <person name="Sun Q."/>
        </authorList>
    </citation>
    <scope>NUCLEOTIDE SEQUENCE</scope>
    <source>
        <strain evidence="1">YIM B02566</strain>
    </source>
</reference>
<gene>
    <name evidence="1" type="ORF">JHL16_33615</name>
</gene>
<keyword evidence="2" id="KW-1185">Reference proteome</keyword>
<evidence type="ECO:0000313" key="1">
    <source>
        <dbReference type="EMBL" id="MBK1871354.1"/>
    </source>
</evidence>
<dbReference type="EMBL" id="JAENHL010000008">
    <property type="protein sequence ID" value="MBK1871354.1"/>
    <property type="molecule type" value="Genomic_DNA"/>
</dbReference>
<organism evidence="1 2">
    <name type="scientific">Taklimakanibacter albus</name>
    <dbReference type="NCBI Taxonomy" id="2800327"/>
    <lineage>
        <taxon>Bacteria</taxon>
        <taxon>Pseudomonadati</taxon>
        <taxon>Pseudomonadota</taxon>
        <taxon>Alphaproteobacteria</taxon>
        <taxon>Hyphomicrobiales</taxon>
        <taxon>Aestuariivirgaceae</taxon>
        <taxon>Taklimakanibacter</taxon>
    </lineage>
</organism>
<name>A0ACC5RFH9_9HYPH</name>
<dbReference type="Proteomes" id="UP000616151">
    <property type="component" value="Unassembled WGS sequence"/>
</dbReference>
<accession>A0ACC5RFH9</accession>
<proteinExistence type="predicted"/>
<protein>
    <submittedName>
        <fullName evidence="1">Dihydroxy-acid dehydratase</fullName>
    </submittedName>
</protein>
<evidence type="ECO:0000313" key="2">
    <source>
        <dbReference type="Proteomes" id="UP000616151"/>
    </source>
</evidence>
<sequence>MDKRKKLADLRSRRWFGVDDLRAFGHRSRARQMGYDKVDWDRPIIGIINTWSDINQCHAHFPDRVQWVKRGILQAGGMPTELPALSLSEPFVKPTTMLYRNLLAIECEELIRSHPIDGVVLMGGCDKTTPGLIMGATSAGLPAIFVPAGPMLRGHWRGQVLGSGSDNWKYWDERRAGKITEEEWSGMEGGIARSYGHCMTMGTASTMTAYAEALGMTLPGASSIPAADSSHQRMAAASGRRAVEMVWEDLTPNKILTREAFDHATMVQMAIGGSTNAIIHAIAMAGRAGISYGLDEFDAMSRRIPVIANIRPSGSTYLMEDFFYAGGLRAILKRLIPHFHANAITVTGRPIIESSETAAIYNEDVIRPLDQPIYAEGATAVLRGNLAPNGCVMKPSAAEPRLLKHRGPAIVFESYAEMKAQIDRDDLDVTPDHVMVLKNAGPLGGPGMPEWGMLPIPKKLIKAGIRDMLRISDARMSGTSYGACVLHVSPEAYVGGTLALVRNGDIISVDVARRTIALEVPEETLAQRRSEWKAPPPRYERGFGWLAGRHMTQAHRGCDFDFLETGFGAPVGEPAIY</sequence>